<accession>A0A8J7KL00</accession>
<evidence type="ECO:0000313" key="2">
    <source>
        <dbReference type="EMBL" id="MBG6138724.1"/>
    </source>
</evidence>
<feature type="transmembrane region" description="Helical" evidence="1">
    <location>
        <begin position="159"/>
        <end position="178"/>
    </location>
</feature>
<keyword evidence="1" id="KW-1133">Transmembrane helix</keyword>
<keyword evidence="1" id="KW-0472">Membrane</keyword>
<keyword evidence="1" id="KW-0812">Transmembrane</keyword>
<dbReference type="AlphaFoldDB" id="A0A8J7KL00"/>
<comment type="caution">
    <text evidence="2">The sequence shown here is derived from an EMBL/GenBank/DDBJ whole genome shotgun (WGS) entry which is preliminary data.</text>
</comment>
<keyword evidence="3" id="KW-1185">Reference proteome</keyword>
<dbReference type="Proteomes" id="UP000622552">
    <property type="component" value="Unassembled WGS sequence"/>
</dbReference>
<feature type="transmembrane region" description="Helical" evidence="1">
    <location>
        <begin position="94"/>
        <end position="116"/>
    </location>
</feature>
<proteinExistence type="predicted"/>
<organism evidence="2 3">
    <name type="scientific">Longispora fulva</name>
    <dbReference type="NCBI Taxonomy" id="619741"/>
    <lineage>
        <taxon>Bacteria</taxon>
        <taxon>Bacillati</taxon>
        <taxon>Actinomycetota</taxon>
        <taxon>Actinomycetes</taxon>
        <taxon>Micromonosporales</taxon>
        <taxon>Micromonosporaceae</taxon>
        <taxon>Longispora</taxon>
    </lineage>
</organism>
<protein>
    <submittedName>
        <fullName evidence="2">Drug/metabolite transporter (DMT)-like permease</fullName>
    </submittedName>
</protein>
<feature type="transmembrane region" description="Helical" evidence="1">
    <location>
        <begin position="14"/>
        <end position="32"/>
    </location>
</feature>
<feature type="transmembrane region" description="Helical" evidence="1">
    <location>
        <begin position="217"/>
        <end position="238"/>
    </location>
</feature>
<evidence type="ECO:0000313" key="3">
    <source>
        <dbReference type="Proteomes" id="UP000622552"/>
    </source>
</evidence>
<name>A0A8J7KL00_9ACTN</name>
<feature type="transmembrane region" description="Helical" evidence="1">
    <location>
        <begin position="38"/>
        <end position="60"/>
    </location>
</feature>
<dbReference type="EMBL" id="JADOUF010000001">
    <property type="protein sequence ID" value="MBG6138724.1"/>
    <property type="molecule type" value="Genomic_DNA"/>
</dbReference>
<dbReference type="PANTHER" id="PTHR40761:SF1">
    <property type="entry name" value="CONSERVED INTEGRAL MEMBRANE ALANINE VALINE AND LEUCINE RICH PROTEIN-RELATED"/>
    <property type="match status" value="1"/>
</dbReference>
<feature type="transmembrane region" description="Helical" evidence="1">
    <location>
        <begin position="69"/>
        <end position="88"/>
    </location>
</feature>
<reference evidence="2" key="1">
    <citation type="submission" date="2020-11" db="EMBL/GenBank/DDBJ databases">
        <title>Sequencing the genomes of 1000 actinobacteria strains.</title>
        <authorList>
            <person name="Klenk H.-P."/>
        </authorList>
    </citation>
    <scope>NUCLEOTIDE SEQUENCE</scope>
    <source>
        <strain evidence="2">DSM 45356</strain>
    </source>
</reference>
<feature type="transmembrane region" description="Helical" evidence="1">
    <location>
        <begin position="185"/>
        <end position="205"/>
    </location>
</feature>
<sequence length="254" mass="26113">MHPKLLVRLFGQRVYLLGLLCQIGGFVLAFLARKDLPLFLVQACMTAGLGVTAVLGVLVLKWRLPRAEVGLLALLGAGLVGLVFAAHPAPSRQLGLLGIVLLIVALIGIATAGAFAAKLPGVRGSMTLGSLAGLNFAAAAMASRPLANVNNFVTFVSDPLLYLLIVHSLCGSLLLALGMQRGSTMAAIAGMDAAAAVPAAVLGLLFLGDQMVAGREWLAGLGFLVTLAAVLALTRYSAPQQLPARSEKAVAEVS</sequence>
<evidence type="ECO:0000256" key="1">
    <source>
        <dbReference type="SAM" id="Phobius"/>
    </source>
</evidence>
<dbReference type="PANTHER" id="PTHR40761">
    <property type="entry name" value="CONSERVED INTEGRAL MEMBRANE ALANINE VALINE AND LEUCINE RICH PROTEIN-RELATED"/>
    <property type="match status" value="1"/>
</dbReference>
<feature type="transmembrane region" description="Helical" evidence="1">
    <location>
        <begin position="128"/>
        <end position="147"/>
    </location>
</feature>
<gene>
    <name evidence="2" type="ORF">IW245_004918</name>
</gene>